<evidence type="ECO:0000313" key="2">
    <source>
        <dbReference type="Proteomes" id="UP001328107"/>
    </source>
</evidence>
<sequence>ILLLAEQYNLQNLKDHCLNSVKCVFDMRKIMCYGDFDSLSDATKAAICGRMKELIFECGNCMTHGAPDPTPTPVAQPRMVHSLQTRGGRRVVPISFRMGNNV</sequence>
<gene>
    <name evidence="1" type="ORF">PMAYCL1PPCAC_25986</name>
</gene>
<dbReference type="Proteomes" id="UP001328107">
    <property type="component" value="Unassembled WGS sequence"/>
</dbReference>
<organism evidence="1 2">
    <name type="scientific">Pristionchus mayeri</name>
    <dbReference type="NCBI Taxonomy" id="1317129"/>
    <lineage>
        <taxon>Eukaryota</taxon>
        <taxon>Metazoa</taxon>
        <taxon>Ecdysozoa</taxon>
        <taxon>Nematoda</taxon>
        <taxon>Chromadorea</taxon>
        <taxon>Rhabditida</taxon>
        <taxon>Rhabditina</taxon>
        <taxon>Diplogasteromorpha</taxon>
        <taxon>Diplogasteroidea</taxon>
        <taxon>Neodiplogasteridae</taxon>
        <taxon>Pristionchus</taxon>
    </lineage>
</organism>
<dbReference type="EMBL" id="BTRK01000005">
    <property type="protein sequence ID" value="GMR55791.1"/>
    <property type="molecule type" value="Genomic_DNA"/>
</dbReference>
<keyword evidence="2" id="KW-1185">Reference proteome</keyword>
<name>A0AAN5D2R7_9BILA</name>
<reference evidence="2" key="1">
    <citation type="submission" date="2022-10" db="EMBL/GenBank/DDBJ databases">
        <title>Genome assembly of Pristionchus species.</title>
        <authorList>
            <person name="Yoshida K."/>
            <person name="Sommer R.J."/>
        </authorList>
    </citation>
    <scope>NUCLEOTIDE SEQUENCE [LARGE SCALE GENOMIC DNA]</scope>
    <source>
        <strain evidence="2">RS5460</strain>
    </source>
</reference>
<dbReference type="AlphaFoldDB" id="A0AAN5D2R7"/>
<protein>
    <submittedName>
        <fullName evidence="1">Uncharacterized protein</fullName>
    </submittedName>
</protein>
<feature type="non-terminal residue" evidence="1">
    <location>
        <position position="1"/>
    </location>
</feature>
<proteinExistence type="predicted"/>
<comment type="caution">
    <text evidence="1">The sequence shown here is derived from an EMBL/GenBank/DDBJ whole genome shotgun (WGS) entry which is preliminary data.</text>
</comment>
<evidence type="ECO:0000313" key="1">
    <source>
        <dbReference type="EMBL" id="GMR55791.1"/>
    </source>
</evidence>
<accession>A0AAN5D2R7</accession>